<dbReference type="RefSeq" id="WP_382402411.1">
    <property type="nucleotide sequence ID" value="NZ_JBHTNH010000029.1"/>
</dbReference>
<evidence type="ECO:0000313" key="1">
    <source>
        <dbReference type="EMBL" id="MFD1363164.1"/>
    </source>
</evidence>
<name>A0ABW3ZY48_9BACI</name>
<evidence type="ECO:0000313" key="2">
    <source>
        <dbReference type="Proteomes" id="UP001597178"/>
    </source>
</evidence>
<reference evidence="2" key="1">
    <citation type="journal article" date="2019" name="Int. J. Syst. Evol. Microbiol.">
        <title>The Global Catalogue of Microorganisms (GCM) 10K type strain sequencing project: providing services to taxonomists for standard genome sequencing and annotation.</title>
        <authorList>
            <consortium name="The Broad Institute Genomics Platform"/>
            <consortium name="The Broad Institute Genome Sequencing Center for Infectious Disease"/>
            <person name="Wu L."/>
            <person name="Ma J."/>
        </authorList>
    </citation>
    <scope>NUCLEOTIDE SEQUENCE [LARGE SCALE GENOMIC DNA]</scope>
    <source>
        <strain evidence="2">CCUG 54822</strain>
    </source>
</reference>
<sequence>MTTKTGVKKGVRIEFNLEEMAFQEDVVNIQPDSDYKTFCNLINAELMDVVEFNEEIDIVVDDEGLLVSDNPVLEVVTEYGAQQLAGTLLFLKKEFTNDGINLVGLEAGELFDLLLKLIGKIKIIGKTA</sequence>
<keyword evidence="2" id="KW-1185">Reference proteome</keyword>
<accession>A0ABW3ZY48</accession>
<proteinExistence type="predicted"/>
<gene>
    <name evidence="1" type="ORF">ACFQ4A_16060</name>
</gene>
<dbReference type="EMBL" id="JBHTNH010000029">
    <property type="protein sequence ID" value="MFD1363164.1"/>
    <property type="molecule type" value="Genomic_DNA"/>
</dbReference>
<comment type="caution">
    <text evidence="1">The sequence shown here is derived from an EMBL/GenBank/DDBJ whole genome shotgun (WGS) entry which is preliminary data.</text>
</comment>
<protein>
    <submittedName>
        <fullName evidence="1">Uncharacterized protein</fullName>
    </submittedName>
</protein>
<organism evidence="1 2">
    <name type="scientific">Lentibacillus salinarum</name>
    <dbReference type="NCBI Taxonomy" id="446820"/>
    <lineage>
        <taxon>Bacteria</taxon>
        <taxon>Bacillati</taxon>
        <taxon>Bacillota</taxon>
        <taxon>Bacilli</taxon>
        <taxon>Bacillales</taxon>
        <taxon>Bacillaceae</taxon>
        <taxon>Lentibacillus</taxon>
    </lineage>
</organism>
<dbReference type="Proteomes" id="UP001597178">
    <property type="component" value="Unassembled WGS sequence"/>
</dbReference>